<comment type="caution">
    <text evidence="8">The sequence shown here is derived from an EMBL/GenBank/DDBJ whole genome shotgun (WGS) entry which is preliminary data.</text>
</comment>
<reference evidence="8" key="2">
    <citation type="submission" date="2020-09" db="EMBL/GenBank/DDBJ databases">
        <authorList>
            <person name="Sun Q."/>
            <person name="Zhou Y."/>
        </authorList>
    </citation>
    <scope>NUCLEOTIDE SEQUENCE</scope>
    <source>
        <strain evidence="8">CGMCC 1.15360</strain>
    </source>
</reference>
<feature type="region of interest" description="Disordered" evidence="6">
    <location>
        <begin position="411"/>
        <end position="444"/>
    </location>
</feature>
<dbReference type="EMBL" id="BMIP01000001">
    <property type="protein sequence ID" value="GGD58437.1"/>
    <property type="molecule type" value="Genomic_DNA"/>
</dbReference>
<keyword evidence="3 7" id="KW-0812">Transmembrane</keyword>
<evidence type="ECO:0000313" key="9">
    <source>
        <dbReference type="Proteomes" id="UP000612349"/>
    </source>
</evidence>
<evidence type="ECO:0000256" key="2">
    <source>
        <dbReference type="ARBA" id="ARBA00022475"/>
    </source>
</evidence>
<proteinExistence type="predicted"/>
<keyword evidence="2" id="KW-1003">Cell membrane</keyword>
<evidence type="ECO:0000256" key="5">
    <source>
        <dbReference type="ARBA" id="ARBA00023136"/>
    </source>
</evidence>
<feature type="transmembrane region" description="Helical" evidence="7">
    <location>
        <begin position="65"/>
        <end position="86"/>
    </location>
</feature>
<evidence type="ECO:0000256" key="7">
    <source>
        <dbReference type="SAM" id="Phobius"/>
    </source>
</evidence>
<evidence type="ECO:0000256" key="3">
    <source>
        <dbReference type="ARBA" id="ARBA00022692"/>
    </source>
</evidence>
<evidence type="ECO:0000256" key="1">
    <source>
        <dbReference type="ARBA" id="ARBA00004651"/>
    </source>
</evidence>
<feature type="transmembrane region" description="Helical" evidence="7">
    <location>
        <begin position="285"/>
        <end position="307"/>
    </location>
</feature>
<dbReference type="PANTHER" id="PTHR33529">
    <property type="entry name" value="SLR0882 PROTEIN-RELATED"/>
    <property type="match status" value="1"/>
</dbReference>
<dbReference type="PANTHER" id="PTHR33529:SF6">
    <property type="entry name" value="YJGP_YJGQ FAMILY PERMEASE"/>
    <property type="match status" value="1"/>
</dbReference>
<feature type="transmembrane region" description="Helical" evidence="7">
    <location>
        <begin position="12"/>
        <end position="34"/>
    </location>
</feature>
<evidence type="ECO:0000313" key="8">
    <source>
        <dbReference type="EMBL" id="GGD58437.1"/>
    </source>
</evidence>
<dbReference type="AlphaFoldDB" id="A0A916YS33"/>
<sequence>MFKNFITDVDRYVFRLVLMPMLGTLALAASLLILDKMLRLFEVVANEGGPVSVIFQMLANLLPEYMSLAIPLGLMLGILFAFRKLATSSELDVMRAVGLGYGRLLRVPYLITLALLAFNFLLVYFIQPVSRYDYQRLAFELQSGALGASIKVGEFTTLEDRTALRIEESRDNGRELGGIFARVTKPDGDMLSISARQGKFMANREEPNTIILRLTDGTIVQDQPSIPTPRVLSFASYDLPIDLPEIERFRTRGGAEREYILPELLQMGWNKEVSQEVRDQSRASFNFRMVEVLMMLLLPLLSVALAIPPKRSSSTLGVFVSIVMVVAYHKVNQYGEDVAALGLVSPIVSLWLPFLLFGALIVWMYWRVAYVPGGQAIGWLEKGAAIITKKLMVLFRLLRFTGRRELAARARASEEAAREQAQPASRGRARSEAEQQARDRKAEN</sequence>
<accession>A0A916YS33</accession>
<dbReference type="GO" id="GO:0043190">
    <property type="term" value="C:ATP-binding cassette (ABC) transporter complex"/>
    <property type="evidence" value="ECO:0007669"/>
    <property type="project" value="TreeGrafter"/>
</dbReference>
<feature type="transmembrane region" description="Helical" evidence="7">
    <location>
        <begin position="107"/>
        <end position="126"/>
    </location>
</feature>
<dbReference type="Pfam" id="PF03739">
    <property type="entry name" value="LptF_LptG"/>
    <property type="match status" value="1"/>
</dbReference>
<gene>
    <name evidence="8" type="ORF">GCM10010990_04690</name>
</gene>
<keyword evidence="9" id="KW-1185">Reference proteome</keyword>
<evidence type="ECO:0000256" key="6">
    <source>
        <dbReference type="SAM" id="MobiDB-lite"/>
    </source>
</evidence>
<keyword evidence="4 7" id="KW-1133">Transmembrane helix</keyword>
<evidence type="ECO:0000256" key="4">
    <source>
        <dbReference type="ARBA" id="ARBA00022989"/>
    </source>
</evidence>
<dbReference type="GO" id="GO:0015920">
    <property type="term" value="P:lipopolysaccharide transport"/>
    <property type="evidence" value="ECO:0007669"/>
    <property type="project" value="TreeGrafter"/>
</dbReference>
<reference evidence="8" key="1">
    <citation type="journal article" date="2014" name="Int. J. Syst. Evol. Microbiol.">
        <title>Complete genome sequence of Corynebacterium casei LMG S-19264T (=DSM 44701T), isolated from a smear-ripened cheese.</title>
        <authorList>
            <consortium name="US DOE Joint Genome Institute (JGI-PGF)"/>
            <person name="Walter F."/>
            <person name="Albersmeier A."/>
            <person name="Kalinowski J."/>
            <person name="Ruckert C."/>
        </authorList>
    </citation>
    <scope>NUCLEOTIDE SEQUENCE</scope>
    <source>
        <strain evidence="8">CGMCC 1.15360</strain>
    </source>
</reference>
<keyword evidence="5 7" id="KW-0472">Membrane</keyword>
<dbReference type="Proteomes" id="UP000612349">
    <property type="component" value="Unassembled WGS sequence"/>
</dbReference>
<name>A0A916YS33_9SPHN</name>
<protein>
    <submittedName>
        <fullName evidence="8">LPS export ABC transporter permease LptF</fullName>
    </submittedName>
</protein>
<feature type="transmembrane region" description="Helical" evidence="7">
    <location>
        <begin position="314"/>
        <end position="331"/>
    </location>
</feature>
<dbReference type="InterPro" id="IPR005495">
    <property type="entry name" value="LptG/LptF_permease"/>
</dbReference>
<organism evidence="8 9">
    <name type="scientific">Croceicoccus mobilis</name>
    <dbReference type="NCBI Taxonomy" id="1703339"/>
    <lineage>
        <taxon>Bacteria</taxon>
        <taxon>Pseudomonadati</taxon>
        <taxon>Pseudomonadota</taxon>
        <taxon>Alphaproteobacteria</taxon>
        <taxon>Sphingomonadales</taxon>
        <taxon>Erythrobacteraceae</taxon>
        <taxon>Croceicoccus</taxon>
    </lineage>
</organism>
<feature type="compositionally biased region" description="Basic and acidic residues" evidence="6">
    <location>
        <begin position="429"/>
        <end position="444"/>
    </location>
</feature>
<comment type="subcellular location">
    <subcellularLocation>
        <location evidence="1">Cell membrane</location>
        <topology evidence="1">Multi-pass membrane protein</topology>
    </subcellularLocation>
</comment>
<feature type="transmembrane region" description="Helical" evidence="7">
    <location>
        <begin position="343"/>
        <end position="366"/>
    </location>
</feature>